<dbReference type="Proteomes" id="UP000808349">
    <property type="component" value="Unassembled WGS sequence"/>
</dbReference>
<dbReference type="InterPro" id="IPR005248">
    <property type="entry name" value="NadD/NMNAT"/>
</dbReference>
<gene>
    <name evidence="11" type="primary">nadD</name>
    <name evidence="13" type="ORF">IPO85_02470</name>
</gene>
<dbReference type="HAMAP" id="MF_00244">
    <property type="entry name" value="NaMN_adenylyltr"/>
    <property type="match status" value="1"/>
</dbReference>
<evidence type="ECO:0000256" key="9">
    <source>
        <dbReference type="ARBA" id="ARBA00023027"/>
    </source>
</evidence>
<dbReference type="EC" id="2.7.7.18" evidence="11"/>
<dbReference type="InterPro" id="IPR014729">
    <property type="entry name" value="Rossmann-like_a/b/a_fold"/>
</dbReference>
<evidence type="ECO:0000256" key="8">
    <source>
        <dbReference type="ARBA" id="ARBA00022840"/>
    </source>
</evidence>
<keyword evidence="5 11" id="KW-0808">Transferase</keyword>
<comment type="pathway">
    <text evidence="2 11">Cofactor biosynthesis; NAD(+) biosynthesis; deamido-NAD(+) from nicotinate D-ribonucleotide: step 1/1.</text>
</comment>
<dbReference type="AlphaFoldDB" id="A0A9D7S5T0"/>
<organism evidence="13 14">
    <name type="scientific">Candidatus Defluviibacterium haderslevense</name>
    <dbReference type="NCBI Taxonomy" id="2981993"/>
    <lineage>
        <taxon>Bacteria</taxon>
        <taxon>Pseudomonadati</taxon>
        <taxon>Bacteroidota</taxon>
        <taxon>Saprospiria</taxon>
        <taxon>Saprospirales</taxon>
        <taxon>Saprospiraceae</taxon>
        <taxon>Candidatus Defluviibacterium</taxon>
    </lineage>
</organism>
<evidence type="ECO:0000259" key="12">
    <source>
        <dbReference type="Pfam" id="PF01467"/>
    </source>
</evidence>
<dbReference type="EMBL" id="JADKFW010000004">
    <property type="protein sequence ID" value="MBK9716387.1"/>
    <property type="molecule type" value="Genomic_DNA"/>
</dbReference>
<proteinExistence type="inferred from homology"/>
<evidence type="ECO:0000313" key="14">
    <source>
        <dbReference type="Proteomes" id="UP000808349"/>
    </source>
</evidence>
<feature type="domain" description="Cytidyltransferase-like" evidence="12">
    <location>
        <begin position="5"/>
        <end position="164"/>
    </location>
</feature>
<accession>A0A9D7S5T0</accession>
<name>A0A9D7S5T0_9BACT</name>
<dbReference type="GO" id="GO:0005524">
    <property type="term" value="F:ATP binding"/>
    <property type="evidence" value="ECO:0007669"/>
    <property type="project" value="UniProtKB-KW"/>
</dbReference>
<evidence type="ECO:0000256" key="6">
    <source>
        <dbReference type="ARBA" id="ARBA00022695"/>
    </source>
</evidence>
<dbReference type="InterPro" id="IPR004821">
    <property type="entry name" value="Cyt_trans-like"/>
</dbReference>
<sequence>MRIGLFFGSFNPVHIGHMIIAQHMLNHTDLEQIWMVVSPHNPLKEKSTLAKDYDRLHLVQLAAEDNPKIKVSNIEFGLPKPSYTIDTLTHLKEKFPNHQFSLIMGGDNLISLPKWKNYELLMAQYSIYIYKRPQYSDHTDLAKHPNIIFCEAPLLDISSTSIRDQIRQGKSVRYLVPDKVLEELEGSNLYRT</sequence>
<evidence type="ECO:0000256" key="11">
    <source>
        <dbReference type="HAMAP-Rule" id="MF_00244"/>
    </source>
</evidence>
<comment type="similarity">
    <text evidence="3 11">Belongs to the NadD family.</text>
</comment>
<evidence type="ECO:0000256" key="3">
    <source>
        <dbReference type="ARBA" id="ARBA00009014"/>
    </source>
</evidence>
<protein>
    <recommendedName>
        <fullName evidence="11">Probable nicotinate-nucleotide adenylyltransferase</fullName>
        <ecNumber evidence="11">2.7.7.18</ecNumber>
    </recommendedName>
    <alternativeName>
        <fullName evidence="11">Deamido-NAD(+) diphosphorylase</fullName>
    </alternativeName>
    <alternativeName>
        <fullName evidence="11">Deamido-NAD(+) pyrophosphorylase</fullName>
    </alternativeName>
    <alternativeName>
        <fullName evidence="11">Nicotinate mononucleotide adenylyltransferase</fullName>
        <shortName evidence="11">NaMN adenylyltransferase</shortName>
    </alternativeName>
</protein>
<dbReference type="NCBIfam" id="TIGR00125">
    <property type="entry name" value="cyt_tran_rel"/>
    <property type="match status" value="1"/>
</dbReference>
<dbReference type="NCBIfam" id="TIGR00482">
    <property type="entry name" value="nicotinate (nicotinamide) nucleotide adenylyltransferase"/>
    <property type="match status" value="1"/>
</dbReference>
<dbReference type="CDD" id="cd02165">
    <property type="entry name" value="NMNAT"/>
    <property type="match status" value="1"/>
</dbReference>
<keyword evidence="6 11" id="KW-0548">Nucleotidyltransferase</keyword>
<evidence type="ECO:0000256" key="10">
    <source>
        <dbReference type="ARBA" id="ARBA00048721"/>
    </source>
</evidence>
<keyword evidence="8 11" id="KW-0067">ATP-binding</keyword>
<evidence type="ECO:0000313" key="13">
    <source>
        <dbReference type="EMBL" id="MBK9716387.1"/>
    </source>
</evidence>
<dbReference type="Pfam" id="PF01467">
    <property type="entry name" value="CTP_transf_like"/>
    <property type="match status" value="1"/>
</dbReference>
<dbReference type="GO" id="GO:0009435">
    <property type="term" value="P:NAD+ biosynthetic process"/>
    <property type="evidence" value="ECO:0007669"/>
    <property type="project" value="UniProtKB-UniRule"/>
</dbReference>
<keyword evidence="4 11" id="KW-0662">Pyridine nucleotide biosynthesis</keyword>
<evidence type="ECO:0000256" key="1">
    <source>
        <dbReference type="ARBA" id="ARBA00002324"/>
    </source>
</evidence>
<reference evidence="13 14" key="1">
    <citation type="submission" date="2020-10" db="EMBL/GenBank/DDBJ databases">
        <title>Connecting structure to function with the recovery of over 1000 high-quality activated sludge metagenome-assembled genomes encoding full-length rRNA genes using long-read sequencing.</title>
        <authorList>
            <person name="Singleton C.M."/>
            <person name="Petriglieri F."/>
            <person name="Kristensen J.M."/>
            <person name="Kirkegaard R.H."/>
            <person name="Michaelsen T.Y."/>
            <person name="Andersen M.H."/>
            <person name="Karst S.M."/>
            <person name="Dueholm M.S."/>
            <person name="Nielsen P.H."/>
            <person name="Albertsen M."/>
        </authorList>
    </citation>
    <scope>NUCLEOTIDE SEQUENCE [LARGE SCALE GENOMIC DNA]</scope>
    <source>
        <strain evidence="13">Ribe_18-Q3-R11-54_BAT3C.373</strain>
    </source>
</reference>
<evidence type="ECO:0000256" key="7">
    <source>
        <dbReference type="ARBA" id="ARBA00022741"/>
    </source>
</evidence>
<evidence type="ECO:0000256" key="5">
    <source>
        <dbReference type="ARBA" id="ARBA00022679"/>
    </source>
</evidence>
<dbReference type="PANTHER" id="PTHR39321">
    <property type="entry name" value="NICOTINATE-NUCLEOTIDE ADENYLYLTRANSFERASE-RELATED"/>
    <property type="match status" value="1"/>
</dbReference>
<comment type="caution">
    <text evidence="13">The sequence shown here is derived from an EMBL/GenBank/DDBJ whole genome shotgun (WGS) entry which is preliminary data.</text>
</comment>
<dbReference type="PANTHER" id="PTHR39321:SF3">
    <property type="entry name" value="PHOSPHOPANTETHEINE ADENYLYLTRANSFERASE"/>
    <property type="match status" value="1"/>
</dbReference>
<keyword evidence="9 11" id="KW-0520">NAD</keyword>
<dbReference type="GO" id="GO:0004515">
    <property type="term" value="F:nicotinate-nucleotide adenylyltransferase activity"/>
    <property type="evidence" value="ECO:0007669"/>
    <property type="project" value="UniProtKB-UniRule"/>
</dbReference>
<evidence type="ECO:0000256" key="2">
    <source>
        <dbReference type="ARBA" id="ARBA00005019"/>
    </source>
</evidence>
<keyword evidence="7 11" id="KW-0547">Nucleotide-binding</keyword>
<evidence type="ECO:0000256" key="4">
    <source>
        <dbReference type="ARBA" id="ARBA00022642"/>
    </source>
</evidence>
<dbReference type="SUPFAM" id="SSF52374">
    <property type="entry name" value="Nucleotidylyl transferase"/>
    <property type="match status" value="1"/>
</dbReference>
<comment type="function">
    <text evidence="1 11">Catalyzes the reversible adenylation of nicotinate mononucleotide (NaMN) to nicotinic acid adenine dinucleotide (NaAD).</text>
</comment>
<comment type="catalytic activity">
    <reaction evidence="10 11">
        <text>nicotinate beta-D-ribonucleotide + ATP + H(+) = deamido-NAD(+) + diphosphate</text>
        <dbReference type="Rhea" id="RHEA:22860"/>
        <dbReference type="ChEBI" id="CHEBI:15378"/>
        <dbReference type="ChEBI" id="CHEBI:30616"/>
        <dbReference type="ChEBI" id="CHEBI:33019"/>
        <dbReference type="ChEBI" id="CHEBI:57502"/>
        <dbReference type="ChEBI" id="CHEBI:58437"/>
        <dbReference type="EC" id="2.7.7.18"/>
    </reaction>
</comment>
<dbReference type="Gene3D" id="3.40.50.620">
    <property type="entry name" value="HUPs"/>
    <property type="match status" value="1"/>
</dbReference>
<dbReference type="NCBIfam" id="NF000840">
    <property type="entry name" value="PRK00071.1-3"/>
    <property type="match status" value="1"/>
</dbReference>